<name>A0A366D6S7_9GAMM</name>
<keyword evidence="2" id="KW-1185">Reference proteome</keyword>
<dbReference type="EMBL" id="QNRF01000001">
    <property type="protein sequence ID" value="RBO85752.1"/>
    <property type="molecule type" value="Genomic_DNA"/>
</dbReference>
<reference evidence="1 2" key="1">
    <citation type="submission" date="2018-06" db="EMBL/GenBank/DDBJ databases">
        <title>Genomic Encyclopedia of Type Strains, Phase III (KMG-III): the genomes of soil and plant-associated and newly described type strains.</title>
        <authorList>
            <person name="Whitman W."/>
        </authorList>
    </citation>
    <scope>NUCLEOTIDE SEQUENCE [LARGE SCALE GENOMIC DNA]</scope>
    <source>
        <strain evidence="1 2">CECT 7732</strain>
    </source>
</reference>
<dbReference type="AlphaFoldDB" id="A0A366D6S7"/>
<dbReference type="Proteomes" id="UP000252086">
    <property type="component" value="Unassembled WGS sequence"/>
</dbReference>
<organism evidence="1 2">
    <name type="scientific">Marinomonas aquiplantarum</name>
    <dbReference type="NCBI Taxonomy" id="491951"/>
    <lineage>
        <taxon>Bacteria</taxon>
        <taxon>Pseudomonadati</taxon>
        <taxon>Pseudomonadota</taxon>
        <taxon>Gammaproteobacteria</taxon>
        <taxon>Oceanospirillales</taxon>
        <taxon>Oceanospirillaceae</taxon>
        <taxon>Marinomonas</taxon>
    </lineage>
</organism>
<dbReference type="Gene3D" id="2.40.160.130">
    <property type="entry name" value="Capsule assembly protein Wzi"/>
    <property type="match status" value="1"/>
</dbReference>
<comment type="caution">
    <text evidence="1">The sequence shown here is derived from an EMBL/GenBank/DDBJ whole genome shotgun (WGS) entry which is preliminary data.</text>
</comment>
<accession>A0A366D6S7</accession>
<evidence type="ECO:0000313" key="2">
    <source>
        <dbReference type="Proteomes" id="UP000252086"/>
    </source>
</evidence>
<dbReference type="RefSeq" id="WP_113872662.1">
    <property type="nucleotide sequence ID" value="NZ_QNRF01000001.1"/>
</dbReference>
<gene>
    <name evidence="1" type="ORF">DFP76_10126</name>
</gene>
<sequence>MSSVKPHTKYELAHRCLYRTLLCSVVTVSSGLSGSLSASPWLETSDPFLRSSLVLLSDAGHISAPINQYPLRWSLIGDDLNNAEAQSLEDYVQLARSELRYTLNSAKLNRGNKSLEMQFATDQSPYPGYGELSENKSSVSTSVDYLGTSFAYRLSLAYRDYNDEEEIAWTDSYLSLNAGKWLFTVGELDYWWGQGWQHNLILASYTKAPSSLNANYISHNKVLGVWSFQALMTEPENAAYDNHGAVRFVAKPWRNVEIGTTYQNWFSGSAAEDDKQLAFDAKLTLPHFDNLYHSVYTELASTADVVSLGAWMLGWTGSAKVKDNTVRVVLETQQHTNDYDATDWHSGAYPSTSDSVTNNSYLLDDSYSIAFYVQRMNDHSIGVSYQSSKLDGEPVKTTKFMYRMPALSGMLQLDVIAQDDASAGNGQHQISEWSAGYELRF</sequence>
<dbReference type="OrthoDB" id="101884at2"/>
<evidence type="ECO:0000313" key="1">
    <source>
        <dbReference type="EMBL" id="RBO85752.1"/>
    </source>
</evidence>
<protein>
    <submittedName>
        <fullName evidence="1">Capsule assembly protein Wzi</fullName>
    </submittedName>
</protein>
<proteinExistence type="predicted"/>
<dbReference type="InterPro" id="IPR038636">
    <property type="entry name" value="Wzi_sf"/>
</dbReference>
<dbReference type="InterPro" id="IPR026950">
    <property type="entry name" value="Caps_assemb_Wzi"/>
</dbReference>
<dbReference type="Pfam" id="PF14052">
    <property type="entry name" value="Caps_assemb_Wzi"/>
    <property type="match status" value="1"/>
</dbReference>